<organism>
    <name type="scientific">Ixodes scapularis</name>
    <name type="common">Black-legged tick</name>
    <name type="synonym">Deer tick</name>
    <dbReference type="NCBI Taxonomy" id="6945"/>
    <lineage>
        <taxon>Eukaryota</taxon>
        <taxon>Metazoa</taxon>
        <taxon>Ecdysozoa</taxon>
        <taxon>Arthropoda</taxon>
        <taxon>Chelicerata</taxon>
        <taxon>Arachnida</taxon>
        <taxon>Acari</taxon>
        <taxon>Parasitiformes</taxon>
        <taxon>Ixodida</taxon>
        <taxon>Ixodoidea</taxon>
        <taxon>Ixodidae</taxon>
        <taxon>Ixodinae</taxon>
        <taxon>Ixodes</taxon>
    </lineage>
</organism>
<gene>
    <name evidence="2" type="ORF">IscW_ISCW003283</name>
</gene>
<evidence type="ECO:0000313" key="3">
    <source>
        <dbReference type="EnsemblMetazoa" id="ISCW003283-PA"/>
    </source>
</evidence>
<feature type="transmembrane region" description="Helical" evidence="1">
    <location>
        <begin position="23"/>
        <end position="43"/>
    </location>
</feature>
<keyword evidence="1" id="KW-1133">Transmembrane helix</keyword>
<dbReference type="AlphaFoldDB" id="B7PAL0"/>
<dbReference type="EnsemblMetazoa" id="ISCW003283-RA">
    <property type="protein sequence ID" value="ISCW003283-PA"/>
    <property type="gene ID" value="ISCW003283"/>
</dbReference>
<dbReference type="VEuPathDB" id="VectorBase:ISCI003283"/>
<reference evidence="3" key="2">
    <citation type="submission" date="2020-05" db="UniProtKB">
        <authorList>
            <consortium name="EnsemblMetazoa"/>
        </authorList>
    </citation>
    <scope>IDENTIFICATION</scope>
    <source>
        <strain evidence="3">wikel</strain>
    </source>
</reference>
<protein>
    <submittedName>
        <fullName evidence="2 3">Uncharacterized protein</fullName>
    </submittedName>
</protein>
<reference evidence="2 4" key="1">
    <citation type="submission" date="2008-03" db="EMBL/GenBank/DDBJ databases">
        <title>Annotation of Ixodes scapularis.</title>
        <authorList>
            <consortium name="Ixodes scapularis Genome Project Consortium"/>
            <person name="Caler E."/>
            <person name="Hannick L.I."/>
            <person name="Bidwell S."/>
            <person name="Joardar V."/>
            <person name="Thiagarajan M."/>
            <person name="Amedeo P."/>
            <person name="Galinsky K.J."/>
            <person name="Schobel S."/>
            <person name="Inman J."/>
            <person name="Hostetler J."/>
            <person name="Miller J."/>
            <person name="Hammond M."/>
            <person name="Megy K."/>
            <person name="Lawson D."/>
            <person name="Kodira C."/>
            <person name="Sutton G."/>
            <person name="Meyer J."/>
            <person name="Hill C.A."/>
            <person name="Birren B."/>
            <person name="Nene V."/>
            <person name="Collins F."/>
            <person name="Alarcon-Chaidez F."/>
            <person name="Wikel S."/>
            <person name="Strausberg R."/>
        </authorList>
    </citation>
    <scope>NUCLEOTIDE SEQUENCE [LARGE SCALE GENOMIC DNA]</scope>
    <source>
        <strain evidence="4">Wikel</strain>
        <strain evidence="2">Wikel colony</strain>
    </source>
</reference>
<dbReference type="EMBL" id="ABJB011096567">
    <property type="status" value="NOT_ANNOTATED_CDS"/>
    <property type="molecule type" value="Genomic_DNA"/>
</dbReference>
<dbReference type="Proteomes" id="UP000001555">
    <property type="component" value="Unassembled WGS sequence"/>
</dbReference>
<keyword evidence="1" id="KW-0812">Transmembrane</keyword>
<dbReference type="HOGENOM" id="CLU_2239497_0_0_1"/>
<dbReference type="PaxDb" id="6945-B7PAL0"/>
<dbReference type="VEuPathDB" id="VectorBase:ISCW003283"/>
<name>B7PAL0_IXOSC</name>
<proteinExistence type="predicted"/>
<keyword evidence="4" id="KW-1185">Reference proteome</keyword>
<sequence>MECVSHALYRLHRGNFLKKGHNFFFFFLQFCVFGLVAIFLLFFRFWKVRERRCACMQLLDFVCKLYALFMFQSNWMDDFVFLSLFFFFFFFVSTGSEQIAIAERQ</sequence>
<feature type="transmembrane region" description="Helical" evidence="1">
    <location>
        <begin position="79"/>
        <end position="101"/>
    </location>
</feature>
<accession>B7PAL0</accession>
<evidence type="ECO:0000256" key="1">
    <source>
        <dbReference type="SAM" id="Phobius"/>
    </source>
</evidence>
<dbReference type="InParanoid" id="B7PAL0"/>
<evidence type="ECO:0000313" key="4">
    <source>
        <dbReference type="Proteomes" id="UP000001555"/>
    </source>
</evidence>
<keyword evidence="1" id="KW-0472">Membrane</keyword>
<evidence type="ECO:0000313" key="2">
    <source>
        <dbReference type="EMBL" id="EEC03632.1"/>
    </source>
</evidence>
<dbReference type="EMBL" id="DS671874">
    <property type="protein sequence ID" value="EEC03632.1"/>
    <property type="molecule type" value="Genomic_DNA"/>
</dbReference>